<feature type="compositionally biased region" description="Polar residues" evidence="3">
    <location>
        <begin position="1322"/>
        <end position="1334"/>
    </location>
</feature>
<evidence type="ECO:0000256" key="1">
    <source>
        <dbReference type="ARBA" id="ARBA00004123"/>
    </source>
</evidence>
<dbReference type="EMBL" id="LK391708">
    <property type="protein sequence ID" value="CDR95457.1"/>
    <property type="molecule type" value="Genomic_DNA"/>
</dbReference>
<feature type="region of interest" description="Disordered" evidence="3">
    <location>
        <begin position="1016"/>
        <end position="1089"/>
    </location>
</feature>
<feature type="region of interest" description="Disordered" evidence="3">
    <location>
        <begin position="1451"/>
        <end position="1527"/>
    </location>
</feature>
<keyword evidence="2" id="KW-0539">Nucleus</keyword>
<name>A0A061D614_BABBI</name>
<dbReference type="InterPro" id="IPR022702">
    <property type="entry name" value="Cytosine_MeTrfase1_RFD"/>
</dbReference>
<dbReference type="VEuPathDB" id="PiroplasmaDB:BBBOND_0206150"/>
<gene>
    <name evidence="5" type="ORF">BBBOND_0206150</name>
</gene>
<dbReference type="KEGG" id="bbig:BBBOND_0206150"/>
<sequence>MAHAAGGATFSESAAVDSITQRLRSGLAWRSMLLQQVGVNRYCTYDPSTETAVTTMYETGGSSLGSQAEHLQSGEDIDCTYGVSSCNEAVLTRSHERYHGEAAIPSAFTFFQEDGTVIRYVDDFIIYSPACDKITPLDHLSRFGMGLWLMGKLKLVNSLYTASELSALMHPTLNEDLSSHDSSRGRQRRKCKVIGVRARILDFFIDYGCKPSDVPALYVISEHDVYYRLDKPAQRYVNYYVSFMLYYNLSTRITKEYQRDRNRRLHDIMAEIMAEGGSALTTWNEAMHVQGLTEADLIKVIEMIYRDCLHVHLFQSRNKESSYEQTQEMNAPSSIGSINSLQAYPPLDARDLYAGLDAPYTMLGASKVMGNSMLVSDINMEPAGLGTMYAPPDLAAANTGANTIGLLLCDLMAVLKEHRPFVFFDQSFVVPEFMSTARLTEKYLSTFQQLYDDPEMLQQKRQRNMPIPARPPLVDTKALIATSEVVRAHKMPKIGPQPKSAKASKTHKDGSATRVYRESKASKTAAAMDAIKVVVQAPPPVEIKSKVSGRIIKRNSKLADSEEVQLIVHEEPKPVVKRSVAAPEPDEAMRHRQQMLIDTEKQCNALALPDDFAYTCYNTSSDVSGDEAGRQPLALLNDCCVELNDARYYPRDIPLRLLRFYGADDILDIANVCRQFSASPSTAQPMLPRFTFAELEKSLLYTTSVDVYKPIEPSTFRFEPPQCLCSLVAKDQDWLPKFQRLDKRVNDLYVGLMRSLNDFSRYESYEYKVRMMRLLSPLSDKKKDAQERDIKASMPDYDTLSYFISTHGGCLYRGRFRHIIPEPEHPIPYINTARWNRRFKKVERLLAATKSYVYTNVDYEYLPEGVVISLNSRLEGVPMDLLSSHCREGADYRVIYPSDVFEVLPTFSKKMLVWQTEVLPEARERSDLINALNDRLRASSLALFTVDPVTPNKTEPVLGFGFKESISLLSAKVALNPMMLTEFTWPCLLRLYLFYAVYSCRRRYLYRLNSRSFGDARSTAMEDDDEDEEDDEPIDKEAPEGTKGESTTAKSNASLQATNNSEDDVDDEEEEDEAEGEGEAEAEEGTRVGRRRGLGAQRYSPYYEFEIQWYPDINRVKHMFKGTVSIEAVKVILEKLRVCSIFELEVRDRLTLLRWMGELLAYSPDAKRFIDQRNDEFFSLKAALVKSDVTQAPNVAASADGKAEDVDRSPDYETMALTNNVGAAVKSEKGGALITAEGKVGVKRRGRYKTKKNTEAASSQQLSNAKSHPDVKTESENVSNLSSNVQVKLESNDVDGVAIKEEPGAIAPGKHASAGDVKLEGDTQNPEGGVTNNSRENDSAVALVATIDTVKRKKPKEIMKELAELEERYVQRNVHLGRDRFYNDYYYFGGDLGCRIFVRTLPSARFTAQRTSIRSKQRRGASFGPEKFKFRIADYAKQLMEDRIFAVDAGTGKNKRKAAEESSTSEPQDDNKKAPDDSNTAPNPQEASSDPKNVGEVKEEVGTQMIKRRKPKGRKPKMAKPRLRRSREFFERQPTSFDTVIDYLNYLTTIPPRLSWGVMDTPWDIRMFIDRLSPLTSNERGLQAKLIQLEPEFNNLSLQPNGSVEAWRAPTPYGHLLISLSQGVKSFSSRIIEMSSTTLLRYGIMKSESPSHNDLMMHVKSEGDTRRGKATDAAVGGQPCNVCASNGRNLCGTNPAEMISVENNRLAQLIDSMTLDSLKCCCGDLATVASGMALILQLVVLCESAVSRYCDWLPWNEKRAMWLDKMDSMYRDVQRISAPVTANAGTGTVSARDCACASRGGSAALSDDEKLLLQSIEELGLWFQYVYVFNQPRLEALSKYQLRWTSVSAIEKPTLLCSHISTMCQGSVVYMFGGYREWLLSLNENKLFPRELLADMVKDYGSVPTEPNTASLLKALPSMEPVVPKETLEVHVESVWLFEVPECGRFARLVVRSVGYEKYDQEANPTCDSVVEGRLVPYLQSVYASAAEQGNDYGLDKAVEDGVDYVLRGESLVSKRFVVYAPLDCIERESEFMLPLTFLAGHMSPVWRNLMSCNWRGAPCKVRSMCYGAADLWRAVQIDAADQSEMVNLWEISPM</sequence>
<comment type="subcellular location">
    <subcellularLocation>
        <location evidence="1">Nucleus</location>
    </subcellularLocation>
</comment>
<feature type="compositionally biased region" description="Acidic residues" evidence="3">
    <location>
        <begin position="1021"/>
        <end position="1034"/>
    </location>
</feature>
<evidence type="ECO:0000256" key="3">
    <source>
        <dbReference type="SAM" id="MobiDB-lite"/>
    </source>
</evidence>
<feature type="compositionally biased region" description="Polar residues" evidence="3">
    <location>
        <begin position="1044"/>
        <end position="1060"/>
    </location>
</feature>
<dbReference type="Proteomes" id="UP000033188">
    <property type="component" value="Chromosome 2"/>
</dbReference>
<dbReference type="Pfam" id="PF12047">
    <property type="entry name" value="DNMT1-RFD"/>
    <property type="match status" value="1"/>
</dbReference>
<feature type="compositionally biased region" description="Polar residues" evidence="3">
    <location>
        <begin position="1477"/>
        <end position="1491"/>
    </location>
</feature>
<evidence type="ECO:0000313" key="5">
    <source>
        <dbReference type="EMBL" id="CDR95457.1"/>
    </source>
</evidence>
<dbReference type="OMA" id="DQRNDEF"/>
<feature type="region of interest" description="Disordered" evidence="3">
    <location>
        <begin position="493"/>
        <end position="515"/>
    </location>
</feature>
<feature type="compositionally biased region" description="Polar residues" evidence="3">
    <location>
        <begin position="1255"/>
        <end position="1266"/>
    </location>
</feature>
<dbReference type="GO" id="GO:0005634">
    <property type="term" value="C:nucleus"/>
    <property type="evidence" value="ECO:0007669"/>
    <property type="project" value="UniProtKB-SubCell"/>
</dbReference>
<feature type="compositionally biased region" description="Basic and acidic residues" evidence="3">
    <location>
        <begin position="506"/>
        <end position="515"/>
    </location>
</feature>
<dbReference type="STRING" id="5866.A0A061D614"/>
<protein>
    <recommendedName>
        <fullName evidence="4">RFTS domain-containing protein</fullName>
    </recommendedName>
</protein>
<dbReference type="OrthoDB" id="340714at2759"/>
<accession>A0A061D614</accession>
<feature type="region of interest" description="Disordered" evidence="3">
    <location>
        <begin position="1302"/>
        <end position="1337"/>
    </location>
</feature>
<feature type="region of interest" description="Disordered" evidence="3">
    <location>
        <begin position="1244"/>
        <end position="1284"/>
    </location>
</feature>
<proteinExistence type="predicted"/>
<feature type="compositionally biased region" description="Basic residues" evidence="3">
    <location>
        <begin position="1506"/>
        <end position="1525"/>
    </location>
</feature>
<evidence type="ECO:0000313" key="6">
    <source>
        <dbReference type="Proteomes" id="UP000033188"/>
    </source>
</evidence>
<dbReference type="GeneID" id="24563998"/>
<dbReference type="RefSeq" id="XP_012767643.1">
    <property type="nucleotide sequence ID" value="XM_012912189.1"/>
</dbReference>
<feature type="compositionally biased region" description="Acidic residues" evidence="3">
    <location>
        <begin position="1061"/>
        <end position="1083"/>
    </location>
</feature>
<feature type="domain" description="RFTS" evidence="4">
    <location>
        <begin position="181"/>
        <end position="272"/>
    </location>
</feature>
<organism evidence="5 6">
    <name type="scientific">Babesia bigemina</name>
    <dbReference type="NCBI Taxonomy" id="5866"/>
    <lineage>
        <taxon>Eukaryota</taxon>
        <taxon>Sar</taxon>
        <taxon>Alveolata</taxon>
        <taxon>Apicomplexa</taxon>
        <taxon>Aconoidasida</taxon>
        <taxon>Piroplasmida</taxon>
        <taxon>Babesiidae</taxon>
        <taxon>Babesia</taxon>
    </lineage>
</organism>
<reference evidence="6" key="1">
    <citation type="submission" date="2014-06" db="EMBL/GenBank/DDBJ databases">
        <authorList>
            <person name="Aslett M."/>
            <person name="De Silva N."/>
        </authorList>
    </citation>
    <scope>NUCLEOTIDE SEQUENCE [LARGE SCALE GENOMIC DNA]</scope>
    <source>
        <strain evidence="6">Bond</strain>
    </source>
</reference>
<evidence type="ECO:0000256" key="2">
    <source>
        <dbReference type="ARBA" id="ARBA00023242"/>
    </source>
</evidence>
<keyword evidence="6" id="KW-1185">Reference proteome</keyword>
<evidence type="ECO:0000259" key="4">
    <source>
        <dbReference type="Pfam" id="PF12047"/>
    </source>
</evidence>